<comment type="caution">
    <text evidence="1">The sequence shown here is derived from an EMBL/GenBank/DDBJ whole genome shotgun (WGS) entry which is preliminary data.</text>
</comment>
<reference evidence="1 2" key="1">
    <citation type="submission" date="2021-06" db="EMBL/GenBank/DDBJ databases">
        <authorList>
            <person name="Palmer J.M."/>
        </authorList>
    </citation>
    <scope>NUCLEOTIDE SEQUENCE [LARGE SCALE GENOMIC DNA]</scope>
    <source>
        <strain evidence="1 2">GA_2019</strain>
        <tissue evidence="1">Muscle</tissue>
    </source>
</reference>
<feature type="non-terminal residue" evidence="1">
    <location>
        <position position="134"/>
    </location>
</feature>
<dbReference type="EMBL" id="JAHRIO010001917">
    <property type="protein sequence ID" value="MEQ2159219.1"/>
    <property type="molecule type" value="Genomic_DNA"/>
</dbReference>
<evidence type="ECO:0000313" key="1">
    <source>
        <dbReference type="EMBL" id="MEQ2159219.1"/>
    </source>
</evidence>
<proteinExistence type="predicted"/>
<protein>
    <submittedName>
        <fullName evidence="1">Uncharacterized protein</fullName>
    </submittedName>
</protein>
<dbReference type="Proteomes" id="UP001476798">
    <property type="component" value="Unassembled WGS sequence"/>
</dbReference>
<name>A0ABV0MJE5_9TELE</name>
<accession>A0ABV0MJE5</accession>
<evidence type="ECO:0000313" key="2">
    <source>
        <dbReference type="Proteomes" id="UP001476798"/>
    </source>
</evidence>
<sequence length="134" mass="14740">MMRRQAALALKYAIAQRIQNNNSPTNTHTEAVPPHLRNVTGLLLRCKPMGALNKHLFLPVNPPVSGCCLHGSPKAQHPLVSSPFLPLLISTLLYGDVSLPSKGIYTLTFRIQIKKCGQGEAERITEAYECDSCF</sequence>
<gene>
    <name evidence="1" type="ORF">GOODEAATRI_020511</name>
</gene>
<organism evidence="1 2">
    <name type="scientific">Goodea atripinnis</name>
    <dbReference type="NCBI Taxonomy" id="208336"/>
    <lineage>
        <taxon>Eukaryota</taxon>
        <taxon>Metazoa</taxon>
        <taxon>Chordata</taxon>
        <taxon>Craniata</taxon>
        <taxon>Vertebrata</taxon>
        <taxon>Euteleostomi</taxon>
        <taxon>Actinopterygii</taxon>
        <taxon>Neopterygii</taxon>
        <taxon>Teleostei</taxon>
        <taxon>Neoteleostei</taxon>
        <taxon>Acanthomorphata</taxon>
        <taxon>Ovalentaria</taxon>
        <taxon>Atherinomorphae</taxon>
        <taxon>Cyprinodontiformes</taxon>
        <taxon>Goodeidae</taxon>
        <taxon>Goodea</taxon>
    </lineage>
</organism>
<keyword evidence="2" id="KW-1185">Reference proteome</keyword>